<dbReference type="Pfam" id="PF00158">
    <property type="entry name" value="Sigma54_activat"/>
    <property type="match status" value="1"/>
</dbReference>
<dbReference type="Gene3D" id="1.10.10.60">
    <property type="entry name" value="Homeodomain-like"/>
    <property type="match status" value="1"/>
</dbReference>
<dbReference type="InterPro" id="IPR058031">
    <property type="entry name" value="AAA_lid_NorR"/>
</dbReference>
<gene>
    <name evidence="7" type="ORF">NVS47_14160</name>
</gene>
<keyword evidence="4" id="KW-0804">Transcription</keyword>
<accession>A0ABT1Y6Z3</accession>
<dbReference type="Gene3D" id="3.40.50.300">
    <property type="entry name" value="P-loop containing nucleotide triphosphate hydrolases"/>
    <property type="match status" value="1"/>
</dbReference>
<dbReference type="Proteomes" id="UP001524944">
    <property type="component" value="Unassembled WGS sequence"/>
</dbReference>
<dbReference type="InterPro" id="IPR027417">
    <property type="entry name" value="P-loop_NTPase"/>
</dbReference>
<dbReference type="InterPro" id="IPR000014">
    <property type="entry name" value="PAS"/>
</dbReference>
<evidence type="ECO:0000259" key="5">
    <source>
        <dbReference type="PROSITE" id="PS50045"/>
    </source>
</evidence>
<dbReference type="PROSITE" id="PS50045">
    <property type="entry name" value="SIGMA54_INTERACT_4"/>
    <property type="match status" value="1"/>
</dbReference>
<dbReference type="CDD" id="cd00009">
    <property type="entry name" value="AAA"/>
    <property type="match status" value="1"/>
</dbReference>
<keyword evidence="8" id="KW-1185">Reference proteome</keyword>
<comment type="caution">
    <text evidence="7">The sequence shown here is derived from an EMBL/GenBank/DDBJ whole genome shotgun (WGS) entry which is preliminary data.</text>
</comment>
<dbReference type="Pfam" id="PF25601">
    <property type="entry name" value="AAA_lid_14"/>
    <property type="match status" value="1"/>
</dbReference>
<dbReference type="PROSITE" id="PS00676">
    <property type="entry name" value="SIGMA54_INTERACT_2"/>
    <property type="match status" value="1"/>
</dbReference>
<reference evidence="7 8" key="1">
    <citation type="submission" date="2022-08" db="EMBL/GenBank/DDBJ databases">
        <title>Proteogenomics of the novel Dehalobacterium formicoaceticum strain EZ94 highlights a key role of methyltransferases during anaerobic dichloromethane degradation.</title>
        <authorList>
            <person name="Wasmund K."/>
        </authorList>
    </citation>
    <scope>NUCLEOTIDE SEQUENCE [LARGE SCALE GENOMIC DNA]</scope>
    <source>
        <strain evidence="7 8">EZ94</strain>
    </source>
</reference>
<evidence type="ECO:0000256" key="3">
    <source>
        <dbReference type="ARBA" id="ARBA00023015"/>
    </source>
</evidence>
<evidence type="ECO:0000313" key="7">
    <source>
        <dbReference type="EMBL" id="MCR6546642.1"/>
    </source>
</evidence>
<keyword evidence="2" id="KW-0067">ATP-binding</keyword>
<evidence type="ECO:0000256" key="1">
    <source>
        <dbReference type="ARBA" id="ARBA00022741"/>
    </source>
</evidence>
<dbReference type="Pfam" id="PF08448">
    <property type="entry name" value="PAS_4"/>
    <property type="match status" value="1"/>
</dbReference>
<sequence>MERDFFSSNTVLREIFDHLSDAVYFVDHQGIILYMNKAAEKLDGYTLQQAEGHTVTELYGLDTVQSPLLRVTASKEPLYDHTLRYDVNNREVYKICNTFPIEFPDGTWGAFSIQKDVTKLKETIEKNIELQKKFFKYHEETPVKGEKEGKLFTFNDIIGDHPLLQECKNLAYNAAQSDAPIFLCGRTGTGKELFAQSIHSASKRKNETFLAINCAAIPETLLEGLLFGTEKGVFTGAIERKGLFEQADGGTLFLDEINSMPLSSQSKLLRVIEDKYVTPLGSKEKIKINTRIISSCNVFPREAIKKQQIREDLFYRLAVINILIPSLEERKSDVFLLANHFISQYNAKYGKKVQSMDDEVTNFIMDYPWPGNVRQLKYSIECAMNLVNDDEVTIKKQHLPFYLKEGLEYGHDSLTLSNLDLPAGKLNPPIPAPEMPKDNASGEVNILSSIRQNEKEKIIAALIKNQGHITNSAQELGVSRQTLVYRMKKYGIK</sequence>
<dbReference type="PANTHER" id="PTHR32071:SF74">
    <property type="entry name" value="TRANSCRIPTIONAL ACTIVATOR ROCR"/>
    <property type="match status" value="1"/>
</dbReference>
<dbReference type="InterPro" id="IPR009057">
    <property type="entry name" value="Homeodomain-like_sf"/>
</dbReference>
<dbReference type="Gene3D" id="3.30.450.20">
    <property type="entry name" value="PAS domain"/>
    <property type="match status" value="1"/>
</dbReference>
<dbReference type="PANTHER" id="PTHR32071">
    <property type="entry name" value="TRANSCRIPTIONAL REGULATORY PROTEIN"/>
    <property type="match status" value="1"/>
</dbReference>
<protein>
    <submittedName>
        <fullName evidence="7">Sigma 54-interacting transcriptional regulator</fullName>
    </submittedName>
</protein>
<dbReference type="EMBL" id="JANPWE010000009">
    <property type="protein sequence ID" value="MCR6546642.1"/>
    <property type="molecule type" value="Genomic_DNA"/>
</dbReference>
<dbReference type="InterPro" id="IPR013656">
    <property type="entry name" value="PAS_4"/>
</dbReference>
<dbReference type="SMART" id="SM00382">
    <property type="entry name" value="AAA"/>
    <property type="match status" value="1"/>
</dbReference>
<evidence type="ECO:0000259" key="6">
    <source>
        <dbReference type="PROSITE" id="PS50112"/>
    </source>
</evidence>
<dbReference type="SUPFAM" id="SSF55785">
    <property type="entry name" value="PYP-like sensor domain (PAS domain)"/>
    <property type="match status" value="1"/>
</dbReference>
<dbReference type="Gene3D" id="1.10.8.60">
    <property type="match status" value="1"/>
</dbReference>
<evidence type="ECO:0000313" key="8">
    <source>
        <dbReference type="Proteomes" id="UP001524944"/>
    </source>
</evidence>
<dbReference type="InterPro" id="IPR002078">
    <property type="entry name" value="Sigma_54_int"/>
</dbReference>
<dbReference type="InterPro" id="IPR003593">
    <property type="entry name" value="AAA+_ATPase"/>
</dbReference>
<name>A0ABT1Y6Z3_9FIRM</name>
<evidence type="ECO:0000256" key="2">
    <source>
        <dbReference type="ARBA" id="ARBA00022840"/>
    </source>
</evidence>
<dbReference type="InterPro" id="IPR025943">
    <property type="entry name" value="Sigma_54_int_dom_ATP-bd_2"/>
</dbReference>
<dbReference type="Pfam" id="PF02954">
    <property type="entry name" value="HTH_8"/>
    <property type="match status" value="1"/>
</dbReference>
<dbReference type="CDD" id="cd00130">
    <property type="entry name" value="PAS"/>
    <property type="match status" value="1"/>
</dbReference>
<organism evidence="7 8">
    <name type="scientific">Dehalobacterium formicoaceticum</name>
    <dbReference type="NCBI Taxonomy" id="51515"/>
    <lineage>
        <taxon>Bacteria</taxon>
        <taxon>Bacillati</taxon>
        <taxon>Bacillota</taxon>
        <taxon>Clostridia</taxon>
        <taxon>Eubacteriales</taxon>
        <taxon>Peptococcaceae</taxon>
        <taxon>Dehalobacterium</taxon>
    </lineage>
</organism>
<keyword evidence="3" id="KW-0805">Transcription regulation</keyword>
<feature type="domain" description="PAS" evidence="6">
    <location>
        <begin position="8"/>
        <end position="59"/>
    </location>
</feature>
<evidence type="ECO:0000256" key="4">
    <source>
        <dbReference type="ARBA" id="ARBA00023163"/>
    </source>
</evidence>
<keyword evidence="1" id="KW-0547">Nucleotide-binding</keyword>
<dbReference type="SUPFAM" id="SSF46689">
    <property type="entry name" value="Homeodomain-like"/>
    <property type="match status" value="1"/>
</dbReference>
<dbReference type="RefSeq" id="WP_257913939.1">
    <property type="nucleotide sequence ID" value="NZ_JANPWE010000009.1"/>
</dbReference>
<proteinExistence type="predicted"/>
<dbReference type="SUPFAM" id="SSF52540">
    <property type="entry name" value="P-loop containing nucleoside triphosphate hydrolases"/>
    <property type="match status" value="1"/>
</dbReference>
<dbReference type="SMART" id="SM00091">
    <property type="entry name" value="PAS"/>
    <property type="match status" value="1"/>
</dbReference>
<dbReference type="InterPro" id="IPR035965">
    <property type="entry name" value="PAS-like_dom_sf"/>
</dbReference>
<feature type="domain" description="Sigma-54 factor interaction" evidence="5">
    <location>
        <begin position="157"/>
        <end position="385"/>
    </location>
</feature>
<dbReference type="InterPro" id="IPR002197">
    <property type="entry name" value="HTH_Fis"/>
</dbReference>
<dbReference type="PRINTS" id="PR01590">
    <property type="entry name" value="HTHFIS"/>
</dbReference>
<dbReference type="NCBIfam" id="TIGR00229">
    <property type="entry name" value="sensory_box"/>
    <property type="match status" value="1"/>
</dbReference>
<dbReference type="PROSITE" id="PS50112">
    <property type="entry name" value="PAS"/>
    <property type="match status" value="1"/>
</dbReference>